<accession>A0A0G1JKI7</accession>
<gene>
    <name evidence="2" type="ORF">UW68_C0049G0005</name>
</gene>
<feature type="transmembrane region" description="Helical" evidence="1">
    <location>
        <begin position="85"/>
        <end position="110"/>
    </location>
</feature>
<feature type="transmembrane region" description="Helical" evidence="1">
    <location>
        <begin position="12"/>
        <end position="29"/>
    </location>
</feature>
<evidence type="ECO:0000313" key="3">
    <source>
        <dbReference type="Proteomes" id="UP000034835"/>
    </source>
</evidence>
<evidence type="ECO:0000256" key="1">
    <source>
        <dbReference type="SAM" id="Phobius"/>
    </source>
</evidence>
<reference evidence="2 3" key="1">
    <citation type="journal article" date="2015" name="Nature">
        <title>rRNA introns, odd ribosomes, and small enigmatic genomes across a large radiation of phyla.</title>
        <authorList>
            <person name="Brown C.T."/>
            <person name="Hug L.A."/>
            <person name="Thomas B.C."/>
            <person name="Sharon I."/>
            <person name="Castelle C.J."/>
            <person name="Singh A."/>
            <person name="Wilkins M.J."/>
            <person name="Williams K.H."/>
            <person name="Banfield J.F."/>
        </authorList>
    </citation>
    <scope>NUCLEOTIDE SEQUENCE [LARGE SCALE GENOMIC DNA]</scope>
</reference>
<feature type="transmembrane region" description="Helical" evidence="1">
    <location>
        <begin position="49"/>
        <end position="73"/>
    </location>
</feature>
<keyword evidence="1" id="KW-0472">Membrane</keyword>
<evidence type="ECO:0008006" key="4">
    <source>
        <dbReference type="Google" id="ProtNLM"/>
    </source>
</evidence>
<dbReference type="EMBL" id="LCJG01000049">
    <property type="protein sequence ID" value="KKT72076.1"/>
    <property type="molecule type" value="Genomic_DNA"/>
</dbReference>
<keyword evidence="1" id="KW-0812">Transmembrane</keyword>
<organism evidence="2 3">
    <name type="scientific">Candidatus Collierbacteria bacterium GW2011_GWB1_44_6</name>
    <dbReference type="NCBI Taxonomy" id="1618384"/>
    <lineage>
        <taxon>Bacteria</taxon>
        <taxon>Candidatus Collieribacteriota</taxon>
    </lineage>
</organism>
<dbReference type="Proteomes" id="UP000034835">
    <property type="component" value="Unassembled WGS sequence"/>
</dbReference>
<name>A0A0G1JKI7_9BACT</name>
<keyword evidence="1" id="KW-1133">Transmembrane helix</keyword>
<protein>
    <recommendedName>
        <fullName evidence="4">DUF1648 domain-containing protein</fullName>
    </recommendedName>
</protein>
<dbReference type="AlphaFoldDB" id="A0A0G1JKI7"/>
<comment type="caution">
    <text evidence="2">The sequence shown here is derived from an EMBL/GenBank/DDBJ whole genome shotgun (WGS) entry which is preliminary data.</text>
</comment>
<sequence length="112" mass="11998">MKSNKTVRKLFIVGEAVVLMMGVVLTWIWKSLPPQIPWFYSLPSGEQQLTSKVVLAGIVGGAAVLLIIIRGVAKWAAKEDVPVEITVMTGGVVAVMLLAAGFVRVIQIVIGL</sequence>
<evidence type="ECO:0000313" key="2">
    <source>
        <dbReference type="EMBL" id="KKT72076.1"/>
    </source>
</evidence>
<proteinExistence type="predicted"/>
<dbReference type="STRING" id="1618384.UW68_C0049G0005"/>